<keyword evidence="2" id="KW-0472">Membrane</keyword>
<dbReference type="GeneID" id="114445450"/>
<keyword evidence="3" id="KW-0732">Signal</keyword>
<evidence type="ECO:0000256" key="3">
    <source>
        <dbReference type="SAM" id="SignalP"/>
    </source>
</evidence>
<sequence>MDLTWKMFIYSVLCAGVRCVQQISWLPCQFSDERVLVKQDGNTDIQHVHRDAALQFGLRRDPLVNPRVITFLITGSKLDLRRYMEGVEADQLECELRRYRPVQGPVVYNSWFSCTLKHRQGLFTVTSVLRQLTAQPHPGQQEHSSWPAIKDGEILTTSVSMVIKTQTPLVKAGLGSHQKLHCQFEVDHTDVGMRAAFTVEWHQQYEGKKTKLFSHNTITKKTEGAGVDLQALTGGDASYTVTTTKMSSEGTYVCSVSLTPLSASVDIQLHIEEPPRVSLNVGSTLSLQRGMEQKVVCEAVGYYPLDVDIYWSNHDQVESGQGGHIPPHTQLSIQYSNHKRLPDKTFSVSAYFYLQASPKDSGKEFTCNVSHQSLRMPITKSFTLVVEDPVNRMLYLTVVVPWVFLFLLLRRFHRGQSRSPHTNMMLSQRYILLSLKINRMF</sequence>
<dbReference type="InterPro" id="IPR007110">
    <property type="entry name" value="Ig-like_dom"/>
</dbReference>
<evidence type="ECO:0000313" key="5">
    <source>
        <dbReference type="Proteomes" id="UP000515145"/>
    </source>
</evidence>
<feature type="domain" description="Ig-like" evidence="4">
    <location>
        <begin position="275"/>
        <end position="383"/>
    </location>
</feature>
<gene>
    <name evidence="6" type="primary">LOC114445450</name>
</gene>
<dbReference type="PROSITE" id="PS00290">
    <property type="entry name" value="IG_MHC"/>
    <property type="match status" value="1"/>
</dbReference>
<dbReference type="PANTHER" id="PTHR23411">
    <property type="entry name" value="TAPASIN"/>
    <property type="match status" value="1"/>
</dbReference>
<reference evidence="6" key="1">
    <citation type="submission" date="2025-08" db="UniProtKB">
        <authorList>
            <consortium name="RefSeq"/>
        </authorList>
    </citation>
    <scope>IDENTIFICATION</scope>
</reference>
<dbReference type="InterPro" id="IPR036179">
    <property type="entry name" value="Ig-like_dom_sf"/>
</dbReference>
<accession>A0A6P7JHB1</accession>
<dbReference type="RefSeq" id="XP_028276319.1">
    <property type="nucleotide sequence ID" value="XM_028420518.1"/>
</dbReference>
<dbReference type="Proteomes" id="UP000515145">
    <property type="component" value="Chromosome 13"/>
</dbReference>
<keyword evidence="5" id="KW-1185">Reference proteome</keyword>
<feature type="transmembrane region" description="Helical" evidence="2">
    <location>
        <begin position="393"/>
        <end position="409"/>
    </location>
</feature>
<keyword evidence="1" id="KW-0393">Immunoglobulin domain</keyword>
<dbReference type="Pfam" id="PF07654">
    <property type="entry name" value="C1-set"/>
    <property type="match status" value="1"/>
</dbReference>
<dbReference type="AlphaFoldDB" id="A0A6P7JHB1"/>
<organism evidence="5 6">
    <name type="scientific">Parambassis ranga</name>
    <name type="common">Indian glassy fish</name>
    <dbReference type="NCBI Taxonomy" id="210632"/>
    <lineage>
        <taxon>Eukaryota</taxon>
        <taxon>Metazoa</taxon>
        <taxon>Chordata</taxon>
        <taxon>Craniata</taxon>
        <taxon>Vertebrata</taxon>
        <taxon>Euteleostomi</taxon>
        <taxon>Actinopterygii</taxon>
        <taxon>Neopterygii</taxon>
        <taxon>Teleostei</taxon>
        <taxon>Neoteleostei</taxon>
        <taxon>Acanthomorphata</taxon>
        <taxon>Ovalentaria</taxon>
        <taxon>Ambassidae</taxon>
        <taxon>Parambassis</taxon>
    </lineage>
</organism>
<protein>
    <submittedName>
        <fullName evidence="6">Tapasin-like isoform X1</fullName>
    </submittedName>
</protein>
<evidence type="ECO:0000313" key="6">
    <source>
        <dbReference type="RefSeq" id="XP_028276319.1"/>
    </source>
</evidence>
<feature type="domain" description="Ig-like" evidence="4">
    <location>
        <begin position="147"/>
        <end position="266"/>
    </location>
</feature>
<evidence type="ECO:0000256" key="1">
    <source>
        <dbReference type="ARBA" id="ARBA00023319"/>
    </source>
</evidence>
<feature type="chain" id="PRO_5027936948" evidence="3">
    <location>
        <begin position="23"/>
        <end position="441"/>
    </location>
</feature>
<feature type="signal peptide" evidence="3">
    <location>
        <begin position="1"/>
        <end position="22"/>
    </location>
</feature>
<proteinExistence type="predicted"/>
<evidence type="ECO:0000259" key="4">
    <source>
        <dbReference type="PROSITE" id="PS50835"/>
    </source>
</evidence>
<dbReference type="InParanoid" id="A0A6P7JHB1"/>
<keyword evidence="2" id="KW-0812">Transmembrane</keyword>
<evidence type="ECO:0000256" key="2">
    <source>
        <dbReference type="SAM" id="Phobius"/>
    </source>
</evidence>
<dbReference type="InterPro" id="IPR003597">
    <property type="entry name" value="Ig_C1-set"/>
</dbReference>
<dbReference type="OrthoDB" id="354769at2759"/>
<dbReference type="InterPro" id="IPR050380">
    <property type="entry name" value="Immune_Resp_Modulators"/>
</dbReference>
<dbReference type="PROSITE" id="PS50835">
    <property type="entry name" value="IG_LIKE"/>
    <property type="match status" value="2"/>
</dbReference>
<dbReference type="InterPro" id="IPR013783">
    <property type="entry name" value="Ig-like_fold"/>
</dbReference>
<keyword evidence="2" id="KW-1133">Transmembrane helix</keyword>
<dbReference type="SMART" id="SM00407">
    <property type="entry name" value="IGc1"/>
    <property type="match status" value="1"/>
</dbReference>
<name>A0A6P7JHB1_9TELE</name>
<dbReference type="SUPFAM" id="SSF48726">
    <property type="entry name" value="Immunoglobulin"/>
    <property type="match status" value="2"/>
</dbReference>
<dbReference type="InterPro" id="IPR003006">
    <property type="entry name" value="Ig/MHC_CS"/>
</dbReference>
<dbReference type="Gene3D" id="2.60.40.10">
    <property type="entry name" value="Immunoglobulins"/>
    <property type="match status" value="2"/>
</dbReference>